<proteinExistence type="predicted"/>
<gene>
    <name evidence="1" type="ORF">JJQ90_24230</name>
</gene>
<protein>
    <recommendedName>
        <fullName evidence="3">Flagellar protein FlgN</fullName>
    </recommendedName>
</protein>
<dbReference type="RefSeq" id="WP_216878875.1">
    <property type="nucleotide sequence ID" value="NZ_JAERQM010000010.1"/>
</dbReference>
<name>A0ABS6HDR5_9PROT</name>
<reference evidence="1 2" key="1">
    <citation type="submission" date="2021-01" db="EMBL/GenBank/DDBJ databases">
        <title>Roseomonas sp. nov, a bacterium isolated from an oil production mixture in Yumen Oilfield.</title>
        <authorList>
            <person name="Wu D."/>
        </authorList>
    </citation>
    <scope>NUCLEOTIDE SEQUENCE [LARGE SCALE GENOMIC DNA]</scope>
    <source>
        <strain evidence="1 2">ROY-5-3</strain>
    </source>
</reference>
<evidence type="ECO:0008006" key="3">
    <source>
        <dbReference type="Google" id="ProtNLM"/>
    </source>
</evidence>
<dbReference type="EMBL" id="JAERQM010000010">
    <property type="protein sequence ID" value="MBU8546849.1"/>
    <property type="molecule type" value="Genomic_DNA"/>
</dbReference>
<evidence type="ECO:0000313" key="1">
    <source>
        <dbReference type="EMBL" id="MBU8546849.1"/>
    </source>
</evidence>
<sequence>MSTPEIVRLLRAIADVIERSDSTEVRAVAEALEKKPSSGRRQSSKAQKNLDLRSDLDLVTSKLMQISDRGEGRGFLASLRLSRADLTLIGRKNNVHILKEDNLSAIEDKIIESLIGARLNSKAIRGENS</sequence>
<evidence type="ECO:0000313" key="2">
    <source>
        <dbReference type="Proteomes" id="UP000689967"/>
    </source>
</evidence>
<organism evidence="1 2">
    <name type="scientific">Falsiroseomonas oleicola</name>
    <dbReference type="NCBI Taxonomy" id="2801474"/>
    <lineage>
        <taxon>Bacteria</taxon>
        <taxon>Pseudomonadati</taxon>
        <taxon>Pseudomonadota</taxon>
        <taxon>Alphaproteobacteria</taxon>
        <taxon>Acetobacterales</taxon>
        <taxon>Roseomonadaceae</taxon>
        <taxon>Falsiroseomonas</taxon>
    </lineage>
</organism>
<dbReference type="Proteomes" id="UP000689967">
    <property type="component" value="Unassembled WGS sequence"/>
</dbReference>
<accession>A0ABS6HDR5</accession>
<keyword evidence="2" id="KW-1185">Reference proteome</keyword>
<comment type="caution">
    <text evidence="1">The sequence shown here is derived from an EMBL/GenBank/DDBJ whole genome shotgun (WGS) entry which is preliminary data.</text>
</comment>